<proteinExistence type="predicted"/>
<evidence type="ECO:0000313" key="2">
    <source>
        <dbReference type="Proteomes" id="UP000749559"/>
    </source>
</evidence>
<dbReference type="PANTHER" id="PTHR31664:SF8">
    <property type="entry name" value="DUF4440 DOMAIN-CONTAINING PROTEIN"/>
    <property type="match status" value="1"/>
</dbReference>
<dbReference type="InterPro" id="IPR037401">
    <property type="entry name" value="SnoaL-like"/>
</dbReference>
<dbReference type="OrthoDB" id="5970825at2759"/>
<dbReference type="Pfam" id="PF12680">
    <property type="entry name" value="SnoaL_2"/>
    <property type="match status" value="1"/>
</dbReference>
<dbReference type="SUPFAM" id="SSF54427">
    <property type="entry name" value="NTF2-like"/>
    <property type="match status" value="1"/>
</dbReference>
<dbReference type="PANTHER" id="PTHR31664">
    <property type="entry name" value="PROTEIN CBG16427"/>
    <property type="match status" value="1"/>
</dbReference>
<dbReference type="CDD" id="cd00531">
    <property type="entry name" value="NTF2_like"/>
    <property type="match status" value="1"/>
</dbReference>
<name>A0A8J1Y1K9_OWEFU</name>
<keyword evidence="2" id="KW-1185">Reference proteome</keyword>
<sequence>MADLKAEVEANNSKFMTAFNAKNFEDLGNLYTEDCVLMPPGGATVTGREATAAVFKAASDAGVATVTLEVDDVIGQGNDVVSERSRFTMKTAEGAIADEGKFIVVWKRINGQLYLHWDCFNSNKK</sequence>
<dbReference type="Gene3D" id="3.10.450.50">
    <property type="match status" value="1"/>
</dbReference>
<organism evidence="1 2">
    <name type="scientific">Owenia fusiformis</name>
    <name type="common">Polychaete worm</name>
    <dbReference type="NCBI Taxonomy" id="6347"/>
    <lineage>
        <taxon>Eukaryota</taxon>
        <taxon>Metazoa</taxon>
        <taxon>Spiralia</taxon>
        <taxon>Lophotrochozoa</taxon>
        <taxon>Annelida</taxon>
        <taxon>Polychaeta</taxon>
        <taxon>Sedentaria</taxon>
        <taxon>Canalipalpata</taxon>
        <taxon>Sabellida</taxon>
        <taxon>Oweniida</taxon>
        <taxon>Oweniidae</taxon>
        <taxon>Owenia</taxon>
    </lineage>
</organism>
<gene>
    <name evidence="1" type="ORF">OFUS_LOCUS7953</name>
</gene>
<dbReference type="Proteomes" id="UP000749559">
    <property type="component" value="Unassembled WGS sequence"/>
</dbReference>
<reference evidence="1" key="1">
    <citation type="submission" date="2022-03" db="EMBL/GenBank/DDBJ databases">
        <authorList>
            <person name="Martin C."/>
        </authorList>
    </citation>
    <scope>NUCLEOTIDE SEQUENCE</scope>
</reference>
<comment type="caution">
    <text evidence="1">The sequence shown here is derived from an EMBL/GenBank/DDBJ whole genome shotgun (WGS) entry which is preliminary data.</text>
</comment>
<accession>A0A8J1Y1K9</accession>
<evidence type="ECO:0000313" key="1">
    <source>
        <dbReference type="EMBL" id="CAH1781369.1"/>
    </source>
</evidence>
<dbReference type="EMBL" id="CAIIXF020000004">
    <property type="protein sequence ID" value="CAH1781369.1"/>
    <property type="molecule type" value="Genomic_DNA"/>
</dbReference>
<dbReference type="AlphaFoldDB" id="A0A8J1Y1K9"/>
<dbReference type="InterPro" id="IPR032710">
    <property type="entry name" value="NTF2-like_dom_sf"/>
</dbReference>
<protein>
    <submittedName>
        <fullName evidence="1">Uncharacterized protein</fullName>
    </submittedName>
</protein>